<dbReference type="EMBL" id="JAMKPW020000044">
    <property type="protein sequence ID" value="KAK8192608.1"/>
    <property type="molecule type" value="Genomic_DNA"/>
</dbReference>
<dbReference type="Proteomes" id="UP001320706">
    <property type="component" value="Unassembled WGS sequence"/>
</dbReference>
<keyword evidence="2" id="KW-1185">Reference proteome</keyword>
<sequence length="545" mass="59516">MSGDSGGDDVNSQGRQNKRELSTSKRAAQNRAAQRAFRQRKEAYILKLEAQVKDSGRLDEDLRALQQENYQLREYILSLQARLLEAGNSDYPPPPPQITLDNPNNQAAQRDQFTVHTSTHPIPHLQMAPRQSQQPSLGQELTNLSTWASDRTRRAIYGSSSSAVSSSIPLLSNTRRRHPARPQTPHTPPRRIENTPEDAATSTSDNDSTTANASSSSSHNESDSDTDIGFEILPPPTPHNPIPTHTTVPAVGALQNAAGIALVVAKSFGSVAMEMARRVVPLDVPTARVPRLLFLTGGGGANEGYGENGMRERMRDVGAGVRSTVVREVGDRGGRVGVYGDAIGERSWESSERVSHPRDACEGANLDDVAIMDSITFREATLGRMERVDSGEVRGEVGGMVRWKGKERMREESDGGGDEGEGDEEELEGVGVSDWSDEEEEEEEEAHNDNGSPSISPTNTNTNTTSNPLASTSTTPFTNIPLSPPASKSRKRRDSSRKTDTCNAARVRAEAGRAVQEMQEEVWRIRAQAAREMAEEAEREREEGF</sequence>
<protein>
    <submittedName>
        <fullName evidence="1">Uncharacterized protein</fullName>
    </submittedName>
</protein>
<evidence type="ECO:0000313" key="1">
    <source>
        <dbReference type="EMBL" id="KAK8192608.1"/>
    </source>
</evidence>
<name>A0ACC3S6A9_9PEZI</name>
<gene>
    <name evidence="1" type="ORF">M8818_007778</name>
</gene>
<comment type="caution">
    <text evidence="1">The sequence shown here is derived from an EMBL/GenBank/DDBJ whole genome shotgun (WGS) entry which is preliminary data.</text>
</comment>
<organism evidence="1 2">
    <name type="scientific">Zalaria obscura</name>
    <dbReference type="NCBI Taxonomy" id="2024903"/>
    <lineage>
        <taxon>Eukaryota</taxon>
        <taxon>Fungi</taxon>
        <taxon>Dikarya</taxon>
        <taxon>Ascomycota</taxon>
        <taxon>Pezizomycotina</taxon>
        <taxon>Dothideomycetes</taxon>
        <taxon>Dothideomycetidae</taxon>
        <taxon>Dothideales</taxon>
        <taxon>Zalariaceae</taxon>
        <taxon>Zalaria</taxon>
    </lineage>
</organism>
<evidence type="ECO:0000313" key="2">
    <source>
        <dbReference type="Proteomes" id="UP001320706"/>
    </source>
</evidence>
<proteinExistence type="predicted"/>
<accession>A0ACC3S6A9</accession>
<reference evidence="1" key="1">
    <citation type="submission" date="2024-02" db="EMBL/GenBank/DDBJ databases">
        <title>Metagenome Assembled Genome of Zalaria obscura JY119.</title>
        <authorList>
            <person name="Vighnesh L."/>
            <person name="Jagadeeshwari U."/>
            <person name="Venkata Ramana C."/>
            <person name="Sasikala C."/>
        </authorList>
    </citation>
    <scope>NUCLEOTIDE SEQUENCE</scope>
    <source>
        <strain evidence="1">JY119</strain>
    </source>
</reference>